<dbReference type="RefSeq" id="WP_238275426.1">
    <property type="nucleotide sequence ID" value="NZ_BPQL01000007.1"/>
</dbReference>
<protein>
    <recommendedName>
        <fullName evidence="2">Cyclic nucleotide-binding domain-containing protein</fullName>
    </recommendedName>
</protein>
<organism evidence="3 4">
    <name type="scientific">Methylobacterium goesingense</name>
    <dbReference type="NCBI Taxonomy" id="243690"/>
    <lineage>
        <taxon>Bacteria</taxon>
        <taxon>Pseudomonadati</taxon>
        <taxon>Pseudomonadota</taxon>
        <taxon>Alphaproteobacteria</taxon>
        <taxon>Hyphomicrobiales</taxon>
        <taxon>Methylobacteriaceae</taxon>
        <taxon>Methylobacterium</taxon>
    </lineage>
</organism>
<gene>
    <name evidence="3" type="ORF">ABID43_000338</name>
</gene>
<dbReference type="SMART" id="SM00100">
    <property type="entry name" value="cNMP"/>
    <property type="match status" value="1"/>
</dbReference>
<evidence type="ECO:0000259" key="2">
    <source>
        <dbReference type="PROSITE" id="PS50042"/>
    </source>
</evidence>
<evidence type="ECO:0000256" key="1">
    <source>
        <dbReference type="SAM" id="Phobius"/>
    </source>
</evidence>
<dbReference type="InterPro" id="IPR014710">
    <property type="entry name" value="RmlC-like_jellyroll"/>
</dbReference>
<dbReference type="Pfam" id="PF00027">
    <property type="entry name" value="cNMP_binding"/>
    <property type="match status" value="1"/>
</dbReference>
<feature type="transmembrane region" description="Helical" evidence="1">
    <location>
        <begin position="37"/>
        <end position="56"/>
    </location>
</feature>
<dbReference type="EMBL" id="JBEPMM010000001">
    <property type="protein sequence ID" value="MET3690819.1"/>
    <property type="molecule type" value="Genomic_DNA"/>
</dbReference>
<reference evidence="3 4" key="1">
    <citation type="submission" date="2024-06" db="EMBL/GenBank/DDBJ databases">
        <title>Genomic Encyclopedia of Type Strains, Phase IV (KMG-IV): sequencing the most valuable type-strain genomes for metagenomic binning, comparative biology and taxonomic classification.</title>
        <authorList>
            <person name="Goeker M."/>
        </authorList>
    </citation>
    <scope>NUCLEOTIDE SEQUENCE [LARGE SCALE GENOMIC DNA]</scope>
    <source>
        <strain evidence="3 4">DSM 21331</strain>
    </source>
</reference>
<evidence type="ECO:0000313" key="4">
    <source>
        <dbReference type="Proteomes" id="UP001549145"/>
    </source>
</evidence>
<dbReference type="InterPro" id="IPR019629">
    <property type="entry name" value="Uncharacterised_HI1736/YgjV"/>
</dbReference>
<feature type="transmembrane region" description="Helical" evidence="1">
    <location>
        <begin position="12"/>
        <end position="30"/>
    </location>
</feature>
<sequence length="218" mass="23840">MNGLNLDWVEAIGYLGTALTITASAMTTMIPLRIIALVASVAVITYGGLIGSWPVVLTEAIQIPFNAFRLWQMVRLVRQVETAADGDLSLDWLRPFGNTIRFKAGQTVFRKGEDANEMYYVEGGVFRIPEYGIEVRAGGVVGELGLLSPGNTRTASLVCVEAGQALRISYSEVKQLYYQNPEFGFYFLKLTSERLFQSAQEGAQPLHPAAIPTASEAL</sequence>
<dbReference type="Gene3D" id="2.60.120.10">
    <property type="entry name" value="Jelly Rolls"/>
    <property type="match status" value="1"/>
</dbReference>
<feature type="domain" description="Cyclic nucleotide-binding" evidence="2">
    <location>
        <begin position="102"/>
        <end position="176"/>
    </location>
</feature>
<name>A0ABV2KZ20_9HYPH</name>
<dbReference type="InterPro" id="IPR018490">
    <property type="entry name" value="cNMP-bd_dom_sf"/>
</dbReference>
<dbReference type="InterPro" id="IPR000595">
    <property type="entry name" value="cNMP-bd_dom"/>
</dbReference>
<dbReference type="CDD" id="cd00038">
    <property type="entry name" value="CAP_ED"/>
    <property type="match status" value="1"/>
</dbReference>
<keyword evidence="1" id="KW-0472">Membrane</keyword>
<evidence type="ECO:0000313" key="3">
    <source>
        <dbReference type="EMBL" id="MET3690819.1"/>
    </source>
</evidence>
<dbReference type="Proteomes" id="UP001549145">
    <property type="component" value="Unassembled WGS sequence"/>
</dbReference>
<keyword evidence="1" id="KW-1133">Transmembrane helix</keyword>
<accession>A0ABV2KZ20</accession>
<dbReference type="PROSITE" id="PS50042">
    <property type="entry name" value="CNMP_BINDING_3"/>
    <property type="match status" value="1"/>
</dbReference>
<proteinExistence type="predicted"/>
<dbReference type="Pfam" id="PF10688">
    <property type="entry name" value="Imp-YgjV"/>
    <property type="match status" value="1"/>
</dbReference>
<keyword evidence="4" id="KW-1185">Reference proteome</keyword>
<comment type="caution">
    <text evidence="3">The sequence shown here is derived from an EMBL/GenBank/DDBJ whole genome shotgun (WGS) entry which is preliminary data.</text>
</comment>
<dbReference type="SUPFAM" id="SSF51206">
    <property type="entry name" value="cAMP-binding domain-like"/>
    <property type="match status" value="1"/>
</dbReference>
<keyword evidence="1" id="KW-0812">Transmembrane</keyword>